<keyword evidence="1" id="KW-0347">Helicase</keyword>
<keyword evidence="1" id="KW-0227">DNA damage</keyword>
<dbReference type="InterPro" id="IPR010285">
    <property type="entry name" value="DNA_helicase_pif1-like_DEAD"/>
</dbReference>
<keyword evidence="1" id="KW-0233">DNA recombination</keyword>
<reference evidence="3 4" key="1">
    <citation type="submission" date="2017-10" db="EMBL/GenBank/DDBJ databases">
        <title>Development of genomic resources for the powdery mildew, Erysiphe pulchra.</title>
        <authorList>
            <person name="Wadl P.A."/>
            <person name="Mack B.M."/>
            <person name="Moore G."/>
            <person name="Beltz S.B."/>
        </authorList>
    </citation>
    <scope>NUCLEOTIDE SEQUENCE [LARGE SCALE GENOMIC DNA]</scope>
    <source>
        <strain evidence="3">Cflorida</strain>
    </source>
</reference>
<dbReference type="PANTHER" id="PTHR10492">
    <property type="match status" value="1"/>
</dbReference>
<sequence length="249" mass="27558">MNFDRELESRTHDTSLGVFSAGQRAAYDTIVNSIENGEGSNTFFLQGPAGTGKTFLYRTLCNRYRSQGKVVLCVASCGIAASLLPNGRTAHSQFRIPLECTETSTCNDEVTMQLKYHLSAVDKLLRDITGRKTQLFGGIPVLLGGDFAQILPVESVEVVTNYAAFSDGKYARSEWRGEPTLCGLVIEVVLFPRLSYTPDLQGDVDIPDWMKSTDDGKVFREFFYPEQLLEANDTSIFHDRAILASTNDS</sequence>
<dbReference type="GO" id="GO:0016887">
    <property type="term" value="F:ATP hydrolysis activity"/>
    <property type="evidence" value="ECO:0007669"/>
    <property type="project" value="RHEA"/>
</dbReference>
<comment type="caution">
    <text evidence="3">The sequence shown here is derived from an EMBL/GenBank/DDBJ whole genome shotgun (WGS) entry which is preliminary data.</text>
</comment>
<comment type="catalytic activity">
    <reaction evidence="1">
        <text>ATP + H2O = ADP + phosphate + H(+)</text>
        <dbReference type="Rhea" id="RHEA:13065"/>
        <dbReference type="ChEBI" id="CHEBI:15377"/>
        <dbReference type="ChEBI" id="CHEBI:15378"/>
        <dbReference type="ChEBI" id="CHEBI:30616"/>
        <dbReference type="ChEBI" id="CHEBI:43474"/>
        <dbReference type="ChEBI" id="CHEBI:456216"/>
        <dbReference type="EC" id="5.6.2.3"/>
    </reaction>
</comment>
<dbReference type="EC" id="5.6.2.3" evidence="1"/>
<feature type="domain" description="DNA helicase Pif1-like DEAD-box helicase" evidence="2">
    <location>
        <begin position="108"/>
        <end position="154"/>
    </location>
</feature>
<organism evidence="3 4">
    <name type="scientific">Erysiphe pulchra</name>
    <dbReference type="NCBI Taxonomy" id="225359"/>
    <lineage>
        <taxon>Eukaryota</taxon>
        <taxon>Fungi</taxon>
        <taxon>Dikarya</taxon>
        <taxon>Ascomycota</taxon>
        <taxon>Pezizomycotina</taxon>
        <taxon>Leotiomycetes</taxon>
        <taxon>Erysiphales</taxon>
        <taxon>Erysiphaceae</taxon>
        <taxon>Erysiphe</taxon>
    </lineage>
</organism>
<dbReference type="Gene3D" id="3.40.50.300">
    <property type="entry name" value="P-loop containing nucleotide triphosphate hydrolases"/>
    <property type="match status" value="1"/>
</dbReference>
<dbReference type="SUPFAM" id="SSF52540">
    <property type="entry name" value="P-loop containing nucleoside triphosphate hydrolases"/>
    <property type="match status" value="1"/>
</dbReference>
<feature type="domain" description="DNA helicase Pif1-like DEAD-box helicase" evidence="2">
    <location>
        <begin position="20"/>
        <end position="107"/>
    </location>
</feature>
<dbReference type="EMBL" id="PEDP01005934">
    <property type="protein sequence ID" value="POS81917.1"/>
    <property type="molecule type" value="Genomic_DNA"/>
</dbReference>
<dbReference type="InterPro" id="IPR027417">
    <property type="entry name" value="P-loop_NTPase"/>
</dbReference>
<dbReference type="GO" id="GO:0006281">
    <property type="term" value="P:DNA repair"/>
    <property type="evidence" value="ECO:0007669"/>
    <property type="project" value="UniProtKB-KW"/>
</dbReference>
<dbReference type="Proteomes" id="UP000237438">
    <property type="component" value="Unassembled WGS sequence"/>
</dbReference>
<evidence type="ECO:0000256" key="1">
    <source>
        <dbReference type="RuleBase" id="RU363044"/>
    </source>
</evidence>
<dbReference type="GO" id="GO:0006310">
    <property type="term" value="P:DNA recombination"/>
    <property type="evidence" value="ECO:0007669"/>
    <property type="project" value="UniProtKB-KW"/>
</dbReference>
<name>A0A2S4PIV4_9PEZI</name>
<proteinExistence type="inferred from homology"/>
<gene>
    <name evidence="3" type="ORF">EPUL_004563</name>
</gene>
<evidence type="ECO:0000259" key="2">
    <source>
        <dbReference type="Pfam" id="PF05970"/>
    </source>
</evidence>
<evidence type="ECO:0000313" key="4">
    <source>
        <dbReference type="Proteomes" id="UP000237438"/>
    </source>
</evidence>
<keyword evidence="1" id="KW-0234">DNA repair</keyword>
<protein>
    <recommendedName>
        <fullName evidence="1">ATP-dependent DNA helicase</fullName>
        <ecNumber evidence="1">5.6.2.3</ecNumber>
    </recommendedName>
</protein>
<dbReference type="GO" id="GO:0005524">
    <property type="term" value="F:ATP binding"/>
    <property type="evidence" value="ECO:0007669"/>
    <property type="project" value="UniProtKB-KW"/>
</dbReference>
<dbReference type="GO" id="GO:0000723">
    <property type="term" value="P:telomere maintenance"/>
    <property type="evidence" value="ECO:0007669"/>
    <property type="project" value="InterPro"/>
</dbReference>
<keyword evidence="1" id="KW-0378">Hydrolase</keyword>
<dbReference type="AlphaFoldDB" id="A0A2S4PIV4"/>
<keyword evidence="4" id="KW-1185">Reference proteome</keyword>
<evidence type="ECO:0000313" key="3">
    <source>
        <dbReference type="EMBL" id="POS81917.1"/>
    </source>
</evidence>
<dbReference type="OrthoDB" id="4360910at2759"/>
<dbReference type="Pfam" id="PF05970">
    <property type="entry name" value="PIF1"/>
    <property type="match status" value="2"/>
</dbReference>
<dbReference type="PANTHER" id="PTHR10492:SF57">
    <property type="entry name" value="ATP-DEPENDENT DNA HELICASE"/>
    <property type="match status" value="1"/>
</dbReference>
<accession>A0A2S4PIV4</accession>
<keyword evidence="1" id="KW-0547">Nucleotide-binding</keyword>
<feature type="non-terminal residue" evidence="3">
    <location>
        <position position="249"/>
    </location>
</feature>
<comment type="similarity">
    <text evidence="1">Belongs to the helicase family.</text>
</comment>
<comment type="cofactor">
    <cofactor evidence="1">
        <name>Mg(2+)</name>
        <dbReference type="ChEBI" id="CHEBI:18420"/>
    </cofactor>
</comment>
<dbReference type="GO" id="GO:0043139">
    <property type="term" value="F:5'-3' DNA helicase activity"/>
    <property type="evidence" value="ECO:0007669"/>
    <property type="project" value="UniProtKB-EC"/>
</dbReference>
<keyword evidence="1" id="KW-0067">ATP-binding</keyword>